<feature type="region of interest" description="Disordered" evidence="1">
    <location>
        <begin position="74"/>
        <end position="93"/>
    </location>
</feature>
<dbReference type="EMBL" id="VIEB01010994">
    <property type="protein sequence ID" value="TQD68711.1"/>
    <property type="molecule type" value="Genomic_DNA"/>
</dbReference>
<sequence length="93" mass="10620">MFSITKNNLYDIIVLLLQSQLTTNTKAITKEYLRSSVYLNVMEENHCIGPHQTGPQRVVPYSLHTELNYTEKHTLASKLKSRTGEGTNRRGVK</sequence>
<dbReference type="Proteomes" id="UP000315295">
    <property type="component" value="Unassembled WGS sequence"/>
</dbReference>
<evidence type="ECO:0000313" key="2">
    <source>
        <dbReference type="EMBL" id="TQD68711.1"/>
    </source>
</evidence>
<gene>
    <name evidence="2" type="ORF">C1H46_045756</name>
</gene>
<name>A0A540K389_MALBA</name>
<keyword evidence="3" id="KW-1185">Reference proteome</keyword>
<dbReference type="AlphaFoldDB" id="A0A540K389"/>
<proteinExistence type="predicted"/>
<evidence type="ECO:0000313" key="3">
    <source>
        <dbReference type="Proteomes" id="UP000315295"/>
    </source>
</evidence>
<reference evidence="2 3" key="1">
    <citation type="journal article" date="2019" name="G3 (Bethesda)">
        <title>Sequencing of a Wild Apple (Malus baccata) Genome Unravels the Differences Between Cultivated and Wild Apple Species Regarding Disease Resistance and Cold Tolerance.</title>
        <authorList>
            <person name="Chen X."/>
        </authorList>
    </citation>
    <scope>NUCLEOTIDE SEQUENCE [LARGE SCALE GENOMIC DNA]</scope>
    <source>
        <strain evidence="3">cv. Shandingzi</strain>
        <tissue evidence="2">Leaves</tissue>
    </source>
</reference>
<accession>A0A540K389</accession>
<organism evidence="2 3">
    <name type="scientific">Malus baccata</name>
    <name type="common">Siberian crab apple</name>
    <name type="synonym">Pyrus baccata</name>
    <dbReference type="NCBI Taxonomy" id="106549"/>
    <lineage>
        <taxon>Eukaryota</taxon>
        <taxon>Viridiplantae</taxon>
        <taxon>Streptophyta</taxon>
        <taxon>Embryophyta</taxon>
        <taxon>Tracheophyta</taxon>
        <taxon>Spermatophyta</taxon>
        <taxon>Magnoliopsida</taxon>
        <taxon>eudicotyledons</taxon>
        <taxon>Gunneridae</taxon>
        <taxon>Pentapetalae</taxon>
        <taxon>rosids</taxon>
        <taxon>fabids</taxon>
        <taxon>Rosales</taxon>
        <taxon>Rosaceae</taxon>
        <taxon>Amygdaloideae</taxon>
        <taxon>Maleae</taxon>
        <taxon>Malus</taxon>
    </lineage>
</organism>
<comment type="caution">
    <text evidence="2">The sequence shown here is derived from an EMBL/GenBank/DDBJ whole genome shotgun (WGS) entry which is preliminary data.</text>
</comment>
<evidence type="ECO:0000256" key="1">
    <source>
        <dbReference type="SAM" id="MobiDB-lite"/>
    </source>
</evidence>
<protein>
    <submittedName>
        <fullName evidence="2">Uncharacterized protein</fullName>
    </submittedName>
</protein>